<dbReference type="AlphaFoldDB" id="A0A0M8MIN2"/>
<reference evidence="2 3" key="1">
    <citation type="submission" date="2015-08" db="EMBL/GenBank/DDBJ databases">
        <title>Whole genome sequence of Flavobacterium akiainvivens IK-1T, from decaying Wikstroemia oahuensis, an endemic Hawaiian shrub.</title>
        <authorList>
            <person name="Wan X."/>
            <person name="Hou S."/>
            <person name="Saito J."/>
            <person name="Donachie S."/>
        </authorList>
    </citation>
    <scope>NUCLEOTIDE SEQUENCE [LARGE SCALE GENOMIC DNA]</scope>
    <source>
        <strain evidence="2 3">IK-1</strain>
    </source>
</reference>
<gene>
    <name evidence="2" type="ORF">AM493_11495</name>
</gene>
<sequence>MKKLLTITFTLVTTAIFAQADICKNLIGALPNLQRYDKYSLAQGFVCEQGYITTYYTIGDGENQQVFSIILTDTKQESNHGMLEDAESKYEIAKKSSDKSAMTVSRLKLGTKSIVSHDVNTGTKRIYGYKVILKNRYVLDIMVNNNNIMNLNQFQDFISDYVASIKEYSLPN</sequence>
<name>A0A0M8MIN2_9FLAO</name>
<dbReference type="OrthoDB" id="9975324at2"/>
<protein>
    <recommendedName>
        <fullName evidence="4">Secreted protein</fullName>
    </recommendedName>
</protein>
<keyword evidence="1" id="KW-0732">Signal</keyword>
<evidence type="ECO:0000313" key="3">
    <source>
        <dbReference type="Proteomes" id="UP000037755"/>
    </source>
</evidence>
<feature type="chain" id="PRO_5005818429" description="Secreted protein" evidence="1">
    <location>
        <begin position="21"/>
        <end position="172"/>
    </location>
</feature>
<organism evidence="2 3">
    <name type="scientific">Flavobacterium akiainvivens</name>
    <dbReference type="NCBI Taxonomy" id="1202724"/>
    <lineage>
        <taxon>Bacteria</taxon>
        <taxon>Pseudomonadati</taxon>
        <taxon>Bacteroidota</taxon>
        <taxon>Flavobacteriia</taxon>
        <taxon>Flavobacteriales</taxon>
        <taxon>Flavobacteriaceae</taxon>
        <taxon>Flavobacterium</taxon>
    </lineage>
</organism>
<dbReference type="RefSeq" id="WP_054408186.1">
    <property type="nucleotide sequence ID" value="NZ_FOYA01000001.1"/>
</dbReference>
<dbReference type="PATRIC" id="fig|1202724.3.peg.2383"/>
<evidence type="ECO:0008006" key="4">
    <source>
        <dbReference type="Google" id="ProtNLM"/>
    </source>
</evidence>
<feature type="signal peptide" evidence="1">
    <location>
        <begin position="1"/>
        <end position="20"/>
    </location>
</feature>
<keyword evidence="3" id="KW-1185">Reference proteome</keyword>
<comment type="caution">
    <text evidence="2">The sequence shown here is derived from an EMBL/GenBank/DDBJ whole genome shotgun (WGS) entry which is preliminary data.</text>
</comment>
<accession>A0A0M8MIN2</accession>
<evidence type="ECO:0000313" key="2">
    <source>
        <dbReference type="EMBL" id="KOS06587.1"/>
    </source>
</evidence>
<evidence type="ECO:0000256" key="1">
    <source>
        <dbReference type="SAM" id="SignalP"/>
    </source>
</evidence>
<dbReference type="Proteomes" id="UP000037755">
    <property type="component" value="Unassembled WGS sequence"/>
</dbReference>
<proteinExistence type="predicted"/>
<dbReference type="EMBL" id="LIYD01000005">
    <property type="protein sequence ID" value="KOS06587.1"/>
    <property type="molecule type" value="Genomic_DNA"/>
</dbReference>